<comment type="caution">
    <text evidence="1">The sequence shown here is derived from an EMBL/GenBank/DDBJ whole genome shotgun (WGS) entry which is preliminary data.</text>
</comment>
<organism evidence="1 2">
    <name type="scientific">Popillia japonica</name>
    <name type="common">Japanese beetle</name>
    <dbReference type="NCBI Taxonomy" id="7064"/>
    <lineage>
        <taxon>Eukaryota</taxon>
        <taxon>Metazoa</taxon>
        <taxon>Ecdysozoa</taxon>
        <taxon>Arthropoda</taxon>
        <taxon>Hexapoda</taxon>
        <taxon>Insecta</taxon>
        <taxon>Pterygota</taxon>
        <taxon>Neoptera</taxon>
        <taxon>Endopterygota</taxon>
        <taxon>Coleoptera</taxon>
        <taxon>Polyphaga</taxon>
        <taxon>Scarabaeiformia</taxon>
        <taxon>Scarabaeidae</taxon>
        <taxon>Rutelinae</taxon>
        <taxon>Popillia</taxon>
    </lineage>
</organism>
<evidence type="ECO:0000313" key="1">
    <source>
        <dbReference type="EMBL" id="KAK9679489.1"/>
    </source>
</evidence>
<accession>A0AAW1HT72</accession>
<sequence>MSARFKQGYDLDKFKELFEKAEESDFLTGRKERDGKHANWKAGFDWLMNENNGAKRCGSGANEILDGGGMTCKEYVERVNITSEIKTVTGYARTKKASITAIGRNGLTGANAARQKIIKISRFQPLYRHRQTNIG</sequence>
<evidence type="ECO:0000313" key="2">
    <source>
        <dbReference type="Proteomes" id="UP001458880"/>
    </source>
</evidence>
<reference evidence="1 2" key="1">
    <citation type="journal article" date="2024" name="BMC Genomics">
        <title>De novo assembly and annotation of Popillia japonica's genome with initial clues to its potential as an invasive pest.</title>
        <authorList>
            <person name="Cucini C."/>
            <person name="Boschi S."/>
            <person name="Funari R."/>
            <person name="Cardaioli E."/>
            <person name="Iannotti N."/>
            <person name="Marturano G."/>
            <person name="Paoli F."/>
            <person name="Bruttini M."/>
            <person name="Carapelli A."/>
            <person name="Frati F."/>
            <person name="Nardi F."/>
        </authorList>
    </citation>
    <scope>NUCLEOTIDE SEQUENCE [LARGE SCALE GENOMIC DNA]</scope>
    <source>
        <strain evidence="1">DMR45628</strain>
    </source>
</reference>
<gene>
    <name evidence="1" type="ORF">QE152_g39962</name>
</gene>
<name>A0AAW1HT72_POPJA</name>
<protein>
    <submittedName>
        <fullName evidence="1">Uncharacterized protein</fullName>
    </submittedName>
</protein>
<dbReference type="EMBL" id="JASPKY010001015">
    <property type="protein sequence ID" value="KAK9679489.1"/>
    <property type="molecule type" value="Genomic_DNA"/>
</dbReference>
<proteinExistence type="predicted"/>
<keyword evidence="2" id="KW-1185">Reference proteome</keyword>
<dbReference type="AlphaFoldDB" id="A0AAW1HT72"/>
<dbReference type="Proteomes" id="UP001458880">
    <property type="component" value="Unassembled WGS sequence"/>
</dbReference>